<protein>
    <submittedName>
        <fullName evidence="1">28283_t:CDS:1</fullName>
    </submittedName>
</protein>
<proteinExistence type="predicted"/>
<reference evidence="1" key="1">
    <citation type="submission" date="2021-06" db="EMBL/GenBank/DDBJ databases">
        <authorList>
            <person name="Kallberg Y."/>
            <person name="Tangrot J."/>
            <person name="Rosling A."/>
        </authorList>
    </citation>
    <scope>NUCLEOTIDE SEQUENCE</scope>
    <source>
        <strain evidence="1">MA461A</strain>
    </source>
</reference>
<dbReference type="EMBL" id="CAJVQC010030530">
    <property type="protein sequence ID" value="CAG8745834.1"/>
    <property type="molecule type" value="Genomic_DNA"/>
</dbReference>
<comment type="caution">
    <text evidence="1">The sequence shown here is derived from an EMBL/GenBank/DDBJ whole genome shotgun (WGS) entry which is preliminary data.</text>
</comment>
<evidence type="ECO:0000313" key="2">
    <source>
        <dbReference type="Proteomes" id="UP000789920"/>
    </source>
</evidence>
<gene>
    <name evidence="1" type="ORF">RPERSI_LOCUS13645</name>
</gene>
<sequence>MADGRSFWFSENNLVALVKKGQNAKSYRRHGRAYYTLLIGILSDIAESGETPTEEQSERKLWEDYLINLEKKPQTTWIKGQEEVVELVEDLNLNNYQPTDNLIFKRINDEENAENQKNKAEYPEWDAKINEIIGAPQPQHEEMTTEQRIEEFVAFLITDDEPAEKAIDNIHKIAVSEQAIYGSINGK</sequence>
<organism evidence="1 2">
    <name type="scientific">Racocetra persica</name>
    <dbReference type="NCBI Taxonomy" id="160502"/>
    <lineage>
        <taxon>Eukaryota</taxon>
        <taxon>Fungi</taxon>
        <taxon>Fungi incertae sedis</taxon>
        <taxon>Mucoromycota</taxon>
        <taxon>Glomeromycotina</taxon>
        <taxon>Glomeromycetes</taxon>
        <taxon>Diversisporales</taxon>
        <taxon>Gigasporaceae</taxon>
        <taxon>Racocetra</taxon>
    </lineage>
</organism>
<accession>A0ACA9QBM4</accession>
<keyword evidence="2" id="KW-1185">Reference proteome</keyword>
<dbReference type="Proteomes" id="UP000789920">
    <property type="component" value="Unassembled WGS sequence"/>
</dbReference>
<name>A0ACA9QBM4_9GLOM</name>
<evidence type="ECO:0000313" key="1">
    <source>
        <dbReference type="EMBL" id="CAG8745834.1"/>
    </source>
</evidence>